<sequence length="174" mass="19562">MDLKAHIRNIKDFPKQGIMFRDITTLLKNPEAMKYTGEKLLEFTKGLKVDKVVGIESRGFIFGSILSDKLNAGFVPVRKPGKLPAEKERATYQLEYGTDTLEIHKDAIKPGDNVLIHDDLLATGGTMEAVCKMIERLGGNVVQISFIIELTFLNGREKLKNYDVKSIVQYDSED</sequence>
<dbReference type="GO" id="GO:0016208">
    <property type="term" value="F:AMP binding"/>
    <property type="evidence" value="ECO:0007669"/>
    <property type="project" value="TreeGrafter"/>
</dbReference>
<dbReference type="Gene3D" id="3.40.50.2020">
    <property type="match status" value="1"/>
</dbReference>
<comment type="subcellular location">
    <subcellularLocation>
        <location evidence="3 12">Cytoplasm</location>
    </subcellularLocation>
</comment>
<keyword evidence="10 12" id="KW-0808">Transferase</keyword>
<dbReference type="NCBIfam" id="NF002634">
    <property type="entry name" value="PRK02304.1-3"/>
    <property type="match status" value="1"/>
</dbReference>
<evidence type="ECO:0000259" key="13">
    <source>
        <dbReference type="Pfam" id="PF00156"/>
    </source>
</evidence>
<comment type="caution">
    <text evidence="14">The sequence shown here is derived from an EMBL/GenBank/DDBJ whole genome shotgun (WGS) entry which is preliminary data.</text>
</comment>
<dbReference type="SUPFAM" id="SSF53271">
    <property type="entry name" value="PRTase-like"/>
    <property type="match status" value="1"/>
</dbReference>
<name>A0A832DMD5_9BACT</name>
<dbReference type="GO" id="GO:0002055">
    <property type="term" value="F:adenine binding"/>
    <property type="evidence" value="ECO:0007669"/>
    <property type="project" value="TreeGrafter"/>
</dbReference>
<dbReference type="FunFam" id="3.40.50.2020:FF:000004">
    <property type="entry name" value="Adenine phosphoribosyltransferase"/>
    <property type="match status" value="1"/>
</dbReference>
<evidence type="ECO:0000256" key="12">
    <source>
        <dbReference type="HAMAP-Rule" id="MF_00004"/>
    </source>
</evidence>
<evidence type="ECO:0000256" key="1">
    <source>
        <dbReference type="ARBA" id="ARBA00000868"/>
    </source>
</evidence>
<evidence type="ECO:0000256" key="8">
    <source>
        <dbReference type="ARBA" id="ARBA00022490"/>
    </source>
</evidence>
<dbReference type="GO" id="GO:0006166">
    <property type="term" value="P:purine ribonucleoside salvage"/>
    <property type="evidence" value="ECO:0007669"/>
    <property type="project" value="UniProtKB-UniRule"/>
</dbReference>
<dbReference type="PANTHER" id="PTHR32315:SF3">
    <property type="entry name" value="ADENINE PHOSPHORIBOSYLTRANSFERASE"/>
    <property type="match status" value="1"/>
</dbReference>
<keyword evidence="8 12" id="KW-0963">Cytoplasm</keyword>
<evidence type="ECO:0000256" key="9">
    <source>
        <dbReference type="ARBA" id="ARBA00022676"/>
    </source>
</evidence>
<comment type="catalytic activity">
    <reaction evidence="1 12">
        <text>AMP + diphosphate = 5-phospho-alpha-D-ribose 1-diphosphate + adenine</text>
        <dbReference type="Rhea" id="RHEA:16609"/>
        <dbReference type="ChEBI" id="CHEBI:16708"/>
        <dbReference type="ChEBI" id="CHEBI:33019"/>
        <dbReference type="ChEBI" id="CHEBI:58017"/>
        <dbReference type="ChEBI" id="CHEBI:456215"/>
        <dbReference type="EC" id="2.4.2.7"/>
    </reaction>
</comment>
<proteinExistence type="inferred from homology"/>
<dbReference type="HAMAP" id="MF_00004">
    <property type="entry name" value="Aden_phosphoribosyltr"/>
    <property type="match status" value="1"/>
</dbReference>
<protein>
    <recommendedName>
        <fullName evidence="7 12">Adenine phosphoribosyltransferase</fullName>
        <shortName evidence="12">APRT</shortName>
        <ecNumber evidence="7 12">2.4.2.7</ecNumber>
    </recommendedName>
</protein>
<gene>
    <name evidence="12" type="primary">apt</name>
    <name evidence="14" type="ORF">ENS56_02250</name>
</gene>
<comment type="similarity">
    <text evidence="5 12">Belongs to the purine/pyrimidine phosphoribosyltransferase family.</text>
</comment>
<dbReference type="GO" id="GO:0003999">
    <property type="term" value="F:adenine phosphoribosyltransferase activity"/>
    <property type="evidence" value="ECO:0007669"/>
    <property type="project" value="UniProtKB-UniRule"/>
</dbReference>
<evidence type="ECO:0000256" key="4">
    <source>
        <dbReference type="ARBA" id="ARBA00004659"/>
    </source>
</evidence>
<dbReference type="NCBIfam" id="NF002636">
    <property type="entry name" value="PRK02304.1-5"/>
    <property type="match status" value="1"/>
</dbReference>
<dbReference type="AlphaFoldDB" id="A0A832DMD5"/>
<dbReference type="EMBL" id="DSVI01000004">
    <property type="protein sequence ID" value="HGT46837.1"/>
    <property type="molecule type" value="Genomic_DNA"/>
</dbReference>
<dbReference type="GO" id="GO:0005737">
    <property type="term" value="C:cytoplasm"/>
    <property type="evidence" value="ECO:0007669"/>
    <property type="project" value="UniProtKB-SubCell"/>
</dbReference>
<dbReference type="InterPro" id="IPR029057">
    <property type="entry name" value="PRTase-like"/>
</dbReference>
<evidence type="ECO:0000256" key="6">
    <source>
        <dbReference type="ARBA" id="ARBA00011738"/>
    </source>
</evidence>
<dbReference type="InterPro" id="IPR050054">
    <property type="entry name" value="UPRTase/APRTase"/>
</dbReference>
<dbReference type="GO" id="GO:0044209">
    <property type="term" value="P:AMP salvage"/>
    <property type="evidence" value="ECO:0007669"/>
    <property type="project" value="UniProtKB-UniRule"/>
</dbReference>
<comment type="function">
    <text evidence="2 12">Catalyzes a salvage reaction resulting in the formation of AMP, that is energically less costly than de novo synthesis.</text>
</comment>
<evidence type="ECO:0000256" key="10">
    <source>
        <dbReference type="ARBA" id="ARBA00022679"/>
    </source>
</evidence>
<dbReference type="NCBIfam" id="NF002633">
    <property type="entry name" value="PRK02304.1-2"/>
    <property type="match status" value="1"/>
</dbReference>
<accession>A0A832DMD5</accession>
<dbReference type="Pfam" id="PF00156">
    <property type="entry name" value="Pribosyltran"/>
    <property type="match status" value="1"/>
</dbReference>
<dbReference type="InterPro" id="IPR005764">
    <property type="entry name" value="Ade_phspho_trans"/>
</dbReference>
<dbReference type="CDD" id="cd06223">
    <property type="entry name" value="PRTases_typeI"/>
    <property type="match status" value="1"/>
</dbReference>
<dbReference type="InterPro" id="IPR000836">
    <property type="entry name" value="PRTase_dom"/>
</dbReference>
<keyword evidence="9 12" id="KW-0328">Glycosyltransferase</keyword>
<feature type="domain" description="Phosphoribosyltransferase" evidence="13">
    <location>
        <begin position="40"/>
        <end position="162"/>
    </location>
</feature>
<organism evidence="14">
    <name type="scientific">Ignavibacterium album</name>
    <dbReference type="NCBI Taxonomy" id="591197"/>
    <lineage>
        <taxon>Bacteria</taxon>
        <taxon>Pseudomonadati</taxon>
        <taxon>Ignavibacteriota</taxon>
        <taxon>Ignavibacteria</taxon>
        <taxon>Ignavibacteriales</taxon>
        <taxon>Ignavibacteriaceae</taxon>
        <taxon>Ignavibacterium</taxon>
    </lineage>
</organism>
<evidence type="ECO:0000313" key="14">
    <source>
        <dbReference type="EMBL" id="HGT46837.1"/>
    </source>
</evidence>
<reference evidence="14" key="1">
    <citation type="journal article" date="2020" name="mSystems">
        <title>Genome- and Community-Level Interaction Insights into Carbon Utilization and Element Cycling Functions of Hydrothermarchaeota in Hydrothermal Sediment.</title>
        <authorList>
            <person name="Zhou Z."/>
            <person name="Liu Y."/>
            <person name="Xu W."/>
            <person name="Pan J."/>
            <person name="Luo Z.H."/>
            <person name="Li M."/>
        </authorList>
    </citation>
    <scope>NUCLEOTIDE SEQUENCE [LARGE SCALE GENOMIC DNA]</scope>
    <source>
        <strain evidence="14">SpSt-500</strain>
    </source>
</reference>
<dbReference type="GO" id="GO:0006168">
    <property type="term" value="P:adenine salvage"/>
    <property type="evidence" value="ECO:0007669"/>
    <property type="project" value="InterPro"/>
</dbReference>
<comment type="pathway">
    <text evidence="4 12">Purine metabolism; AMP biosynthesis via salvage pathway; AMP from adenine: step 1/1.</text>
</comment>
<evidence type="ECO:0000256" key="5">
    <source>
        <dbReference type="ARBA" id="ARBA00008391"/>
    </source>
</evidence>
<comment type="subunit">
    <text evidence="6 12">Homodimer.</text>
</comment>
<dbReference type="PANTHER" id="PTHR32315">
    <property type="entry name" value="ADENINE PHOSPHORIBOSYLTRANSFERASE"/>
    <property type="match status" value="1"/>
</dbReference>
<keyword evidence="11 12" id="KW-0660">Purine salvage</keyword>
<evidence type="ECO:0000256" key="3">
    <source>
        <dbReference type="ARBA" id="ARBA00004496"/>
    </source>
</evidence>
<dbReference type="EC" id="2.4.2.7" evidence="7 12"/>
<evidence type="ECO:0000256" key="11">
    <source>
        <dbReference type="ARBA" id="ARBA00022726"/>
    </source>
</evidence>
<evidence type="ECO:0000256" key="7">
    <source>
        <dbReference type="ARBA" id="ARBA00011893"/>
    </source>
</evidence>
<evidence type="ECO:0000256" key="2">
    <source>
        <dbReference type="ARBA" id="ARBA00003968"/>
    </source>
</evidence>
<dbReference type="NCBIfam" id="TIGR01090">
    <property type="entry name" value="apt"/>
    <property type="match status" value="1"/>
</dbReference>
<dbReference type="UniPathway" id="UPA00588">
    <property type="reaction ID" value="UER00646"/>
</dbReference>